<dbReference type="PANTHER" id="PTHR10151:SF120">
    <property type="entry name" value="BIS(5'-ADENOSYL)-TRIPHOSPHATASE"/>
    <property type="match status" value="1"/>
</dbReference>
<feature type="signal peptide" evidence="1">
    <location>
        <begin position="1"/>
        <end position="33"/>
    </location>
</feature>
<evidence type="ECO:0000256" key="1">
    <source>
        <dbReference type="SAM" id="SignalP"/>
    </source>
</evidence>
<protein>
    <submittedName>
        <fullName evidence="2">Alkaline phosphatase family protein</fullName>
    </submittedName>
</protein>
<name>A0A850QBI2_9BURK</name>
<dbReference type="AlphaFoldDB" id="A0A850QBI2"/>
<dbReference type="EMBL" id="JABXYJ010000001">
    <property type="protein sequence ID" value="NVO76698.1"/>
    <property type="molecule type" value="Genomic_DNA"/>
</dbReference>
<keyword evidence="1" id="KW-0732">Signal</keyword>
<keyword evidence="3" id="KW-1185">Reference proteome</keyword>
<dbReference type="GO" id="GO:0016787">
    <property type="term" value="F:hydrolase activity"/>
    <property type="evidence" value="ECO:0007669"/>
    <property type="project" value="UniProtKB-ARBA"/>
</dbReference>
<dbReference type="InterPro" id="IPR002591">
    <property type="entry name" value="Phosphodiest/P_Trfase"/>
</dbReference>
<organism evidence="2 3">
    <name type="scientific">Undibacterium oligocarboniphilum</name>
    <dbReference type="NCBI Taxonomy" id="666702"/>
    <lineage>
        <taxon>Bacteria</taxon>
        <taxon>Pseudomonadati</taxon>
        <taxon>Pseudomonadota</taxon>
        <taxon>Betaproteobacteria</taxon>
        <taxon>Burkholderiales</taxon>
        <taxon>Oxalobacteraceae</taxon>
        <taxon>Undibacterium</taxon>
    </lineage>
</organism>
<dbReference type="InterPro" id="IPR017850">
    <property type="entry name" value="Alkaline_phosphatase_core_sf"/>
</dbReference>
<proteinExistence type="predicted"/>
<accession>A0A850QBI2</accession>
<gene>
    <name evidence="2" type="ORF">HV832_02455</name>
</gene>
<dbReference type="GO" id="GO:0005773">
    <property type="term" value="C:vacuole"/>
    <property type="evidence" value="ECO:0007669"/>
    <property type="project" value="TreeGrafter"/>
</dbReference>
<evidence type="ECO:0000313" key="3">
    <source>
        <dbReference type="Proteomes" id="UP000588051"/>
    </source>
</evidence>
<dbReference type="SUPFAM" id="SSF53649">
    <property type="entry name" value="Alkaline phosphatase-like"/>
    <property type="match status" value="1"/>
</dbReference>
<sequence>MKRDMNMRISPLFLSMAAALAVLSACGSSSNPASTPAAAPVQRTIIMVWDGLRPDSVNPTDTPNLYALRQAGVHFIDNHSTYPTFTMMNGSSFATGSFPKTSGFYGNTFWTPPQAGVTQPIPVGKTASGNNQDYVAPVFTEDYAVLTTLNDYYGSQLLLVKSLFKTAQDAGLKTATIGKSGAAFIQDLGRGGIFLDENAVLPASLVTDLQAANFALPKNTTYAYPSGTVTLTATNGDPTARAGALTFALPNGLMARDATDTTQGNPEDAANKYMMKVYTDFILPKKLPDLSLIWFRTPDNTEHAYGPGSANYRKALASQDARLGELQAALKANNMDTITNIIVVSDHAHSNVSGPTSIYPLRAITASTSVSNGVTNATLGNRDAINGFSVSGDVRTADLLTYAGFNAYDGNGCSTSAMYGIKADGSNVQPVGIDASGTLCGSANAKYQAISSSLPTPVASFKVPATLPAKGIVIAANGGSDYLYVPDHDAGTIASVVRFLQSREEYGAIFVDSRYGVIPGTLPMSMINLENAVRSGKGQPDIVVSFNWDAQQLVNGLPGIEFESTGGNRGMHGSFSPIDVHNTLIAAGPAFKTSTVINNPSGNVDVAPTVAYILGQSMPQADGRVLNEALVKPASSNAAVVKASVVNPAAPATGLLFKVPSDLTGATIDTALSNGSYSINLMVKDLTVDGKTYRYFDYAQPVRN</sequence>
<dbReference type="Gene3D" id="3.40.720.10">
    <property type="entry name" value="Alkaline Phosphatase, subunit A"/>
    <property type="match status" value="2"/>
</dbReference>
<dbReference type="Pfam" id="PF01663">
    <property type="entry name" value="Phosphodiest"/>
    <property type="match status" value="1"/>
</dbReference>
<reference evidence="2 3" key="1">
    <citation type="submission" date="2020-06" db="EMBL/GenBank/DDBJ databases">
        <authorList>
            <person name="Qiu C."/>
            <person name="Liu Z."/>
        </authorList>
    </citation>
    <scope>NUCLEOTIDE SEQUENCE [LARGE SCALE GENOMIC DNA]</scope>
    <source>
        <strain evidence="2 3">EM 1</strain>
    </source>
</reference>
<dbReference type="PROSITE" id="PS51257">
    <property type="entry name" value="PROKAR_LIPOPROTEIN"/>
    <property type="match status" value="1"/>
</dbReference>
<evidence type="ECO:0000313" key="2">
    <source>
        <dbReference type="EMBL" id="NVO76698.1"/>
    </source>
</evidence>
<comment type="caution">
    <text evidence="2">The sequence shown here is derived from an EMBL/GenBank/DDBJ whole genome shotgun (WGS) entry which is preliminary data.</text>
</comment>
<feature type="chain" id="PRO_5032586011" evidence="1">
    <location>
        <begin position="34"/>
        <end position="704"/>
    </location>
</feature>
<dbReference type="PANTHER" id="PTHR10151">
    <property type="entry name" value="ECTONUCLEOTIDE PYROPHOSPHATASE/PHOSPHODIESTERASE"/>
    <property type="match status" value="1"/>
</dbReference>
<dbReference type="Proteomes" id="UP000588051">
    <property type="component" value="Unassembled WGS sequence"/>
</dbReference>